<dbReference type="GO" id="GO:0005576">
    <property type="term" value="C:extracellular region"/>
    <property type="evidence" value="ECO:0007669"/>
    <property type="project" value="UniProtKB-SubCell"/>
</dbReference>
<keyword evidence="7" id="KW-0998">Cell outer membrane</keyword>
<keyword evidence="6" id="KW-0472">Membrane</keyword>
<proteinExistence type="predicted"/>
<evidence type="ECO:0000256" key="4">
    <source>
        <dbReference type="ARBA" id="ARBA00022525"/>
    </source>
</evidence>
<dbReference type="SMART" id="SM00710">
    <property type="entry name" value="PbH1"/>
    <property type="match status" value="15"/>
</dbReference>
<dbReference type="AlphaFoldDB" id="A0A1H2IER0"/>
<feature type="domain" description="Right handed beta helix" evidence="9">
    <location>
        <begin position="404"/>
        <end position="522"/>
    </location>
</feature>
<dbReference type="Pfam" id="PF02415">
    <property type="entry name" value="Chlam_PMP"/>
    <property type="match status" value="2"/>
</dbReference>
<comment type="subcellular location">
    <subcellularLocation>
        <location evidence="1">Cell envelope</location>
    </subcellularLocation>
    <subcellularLocation>
        <location evidence="2">Cell outer membrane</location>
    </subcellularLocation>
    <subcellularLocation>
        <location evidence="3">Secreted</location>
    </subcellularLocation>
</comment>
<dbReference type="Gene3D" id="2.160.20.10">
    <property type="entry name" value="Single-stranded right-handed beta-helix, Pectin lyase-like"/>
    <property type="match status" value="3"/>
</dbReference>
<dbReference type="Pfam" id="PF13229">
    <property type="entry name" value="Beta_helix"/>
    <property type="match status" value="2"/>
</dbReference>
<dbReference type="EMBL" id="FNLL01000008">
    <property type="protein sequence ID" value="SDU42640.1"/>
    <property type="molecule type" value="Genomic_DNA"/>
</dbReference>
<gene>
    <name evidence="10" type="ORF">SAMN04487931_108134</name>
</gene>
<evidence type="ECO:0000256" key="5">
    <source>
        <dbReference type="ARBA" id="ARBA00022729"/>
    </source>
</evidence>
<keyword evidence="11" id="KW-1185">Reference proteome</keyword>
<feature type="chain" id="PRO_5011524342" evidence="8">
    <location>
        <begin position="26"/>
        <end position="721"/>
    </location>
</feature>
<evidence type="ECO:0000259" key="9">
    <source>
        <dbReference type="Pfam" id="PF13229"/>
    </source>
</evidence>
<sequence>MKKNKWYCLSMVTLLILACASVTFGATLDVPTDYATIQAGIDAAVDGDTVLVADGTYTGEGNKDLDFNGKAITVQSKTDAEYCIIDCENDGRGFYFHSGEDENSVVSGFTITNGYVEYGYYGGGGICCKDSSPSILNCTISNNSVLGYTEWDSAIGGGIYCSGASPSISNCTVRGNSANKYGGGIYCSESSPTISGCTVSDNAADYGGGIYCDDSSPTISDCTVNGNSAFNGGGIYCFESSSIIYGGTVSSNTADYGGGIYYNDSSASISNCTISNNTTHNDWGYGGGIYCADSSLDISDCTISDNSSDEYGGGIWYWNSSSSISNSTVSGNSAGKNGGGICCDYYSSPTISNCTISDNASNSNGGGIYCNDSSPTISGCTVSGNTADGNGGGIYYISFSPNLADCTISNNTAAYGGGIYYSGSGSPNISNCIISGNTAAATYYEGKGGGIYCSGASPTISNCTISDNSVDGFYYEGDGGGICCEWCSSLTISNCIIWNNTFDGIYTDSYSTTIVTYSNIQNSYTGKNNINADPLFAGYGDYHLTTDSPCINAGSNDVADLPDTDLDGNPRISGNNVDMGAYEYADSAPPVTYKPVVDIKANGSDDVLTVASGTSVTITISLDAGSYSNQKADLWIMSMSPRSKLTYTDTVGWQKGVHTYVSEPLSNFTSVTVLDTSLPPGRYRFMIALDGNADGRPNPIWRDSVIVCVQLGSGPPEPYYQ</sequence>
<dbReference type="InterPro" id="IPR006626">
    <property type="entry name" value="PbH1"/>
</dbReference>
<dbReference type="InterPro" id="IPR039448">
    <property type="entry name" value="Beta_helix"/>
</dbReference>
<evidence type="ECO:0000256" key="3">
    <source>
        <dbReference type="ARBA" id="ARBA00004613"/>
    </source>
</evidence>
<evidence type="ECO:0000313" key="11">
    <source>
        <dbReference type="Proteomes" id="UP000199608"/>
    </source>
</evidence>
<evidence type="ECO:0000256" key="1">
    <source>
        <dbReference type="ARBA" id="ARBA00004196"/>
    </source>
</evidence>
<dbReference type="SUPFAM" id="SSF51126">
    <property type="entry name" value="Pectin lyase-like"/>
    <property type="match status" value="2"/>
</dbReference>
<dbReference type="GO" id="GO:0009279">
    <property type="term" value="C:cell outer membrane"/>
    <property type="evidence" value="ECO:0007669"/>
    <property type="project" value="UniProtKB-SubCell"/>
</dbReference>
<dbReference type="InterPro" id="IPR059226">
    <property type="entry name" value="Choice_anch_Q_dom"/>
</dbReference>
<name>A0A1H2IER0_9BACT</name>
<dbReference type="InterPro" id="IPR011050">
    <property type="entry name" value="Pectin_lyase_fold/virulence"/>
</dbReference>
<evidence type="ECO:0000256" key="7">
    <source>
        <dbReference type="ARBA" id="ARBA00023237"/>
    </source>
</evidence>
<dbReference type="InterPro" id="IPR003368">
    <property type="entry name" value="POMP_repeat"/>
</dbReference>
<protein>
    <submittedName>
        <fullName evidence="10">Polymorphic outer membrane protein repeat-containing protein/parallel beta-helix repeat (Two copies)</fullName>
    </submittedName>
</protein>
<dbReference type="PANTHER" id="PTHR11319">
    <property type="entry name" value="G PROTEIN-COUPLED RECEPTOR-RELATED"/>
    <property type="match status" value="1"/>
</dbReference>
<dbReference type="InterPro" id="IPR022441">
    <property type="entry name" value="Para_beta_helix_rpt-2"/>
</dbReference>
<evidence type="ECO:0000256" key="2">
    <source>
        <dbReference type="ARBA" id="ARBA00004442"/>
    </source>
</evidence>
<dbReference type="NCBIfam" id="TIGR03804">
    <property type="entry name" value="para_beta_helix"/>
    <property type="match status" value="1"/>
</dbReference>
<dbReference type="Proteomes" id="UP000199608">
    <property type="component" value="Unassembled WGS sequence"/>
</dbReference>
<evidence type="ECO:0000256" key="6">
    <source>
        <dbReference type="ARBA" id="ARBA00023136"/>
    </source>
</evidence>
<dbReference type="PANTHER" id="PTHR11319:SF35">
    <property type="entry name" value="OUTER MEMBRANE PROTEIN PMPC-RELATED"/>
    <property type="match status" value="1"/>
</dbReference>
<dbReference type="RefSeq" id="WP_092235457.1">
    <property type="nucleotide sequence ID" value="NZ_FNLL01000008.1"/>
</dbReference>
<dbReference type="NCBIfam" id="TIGR01376">
    <property type="entry name" value="POMP_repeat"/>
    <property type="match status" value="1"/>
</dbReference>
<feature type="domain" description="Right handed beta helix" evidence="9">
    <location>
        <begin position="158"/>
        <end position="328"/>
    </location>
</feature>
<keyword evidence="4" id="KW-0964">Secreted</keyword>
<evidence type="ECO:0000313" key="10">
    <source>
        <dbReference type="EMBL" id="SDU42640.1"/>
    </source>
</evidence>
<dbReference type="NCBIfam" id="NF041518">
    <property type="entry name" value="choice_anch_Q"/>
    <property type="match status" value="1"/>
</dbReference>
<keyword evidence="5 8" id="KW-0732">Signal</keyword>
<feature type="signal peptide" evidence="8">
    <location>
        <begin position="1"/>
        <end position="25"/>
    </location>
</feature>
<accession>A0A1H2IER0</accession>
<dbReference type="PROSITE" id="PS51257">
    <property type="entry name" value="PROKAR_LIPOPROTEIN"/>
    <property type="match status" value="1"/>
</dbReference>
<reference evidence="11" key="1">
    <citation type="submission" date="2016-10" db="EMBL/GenBank/DDBJ databases">
        <authorList>
            <person name="Varghese N."/>
            <person name="Submissions S."/>
        </authorList>
    </citation>
    <scope>NUCLEOTIDE SEQUENCE [LARGE SCALE GENOMIC DNA]</scope>
    <source>
        <strain evidence="11">DSM 3384</strain>
    </source>
</reference>
<organism evidence="10 11">
    <name type="scientific">Desulfobacula phenolica</name>
    <dbReference type="NCBI Taxonomy" id="90732"/>
    <lineage>
        <taxon>Bacteria</taxon>
        <taxon>Pseudomonadati</taxon>
        <taxon>Thermodesulfobacteriota</taxon>
        <taxon>Desulfobacteria</taxon>
        <taxon>Desulfobacterales</taxon>
        <taxon>Desulfobacteraceae</taxon>
        <taxon>Desulfobacula</taxon>
    </lineage>
</organism>
<evidence type="ECO:0000256" key="8">
    <source>
        <dbReference type="SAM" id="SignalP"/>
    </source>
</evidence>
<dbReference type="InterPro" id="IPR012334">
    <property type="entry name" value="Pectin_lyas_fold"/>
</dbReference>